<dbReference type="EMBL" id="BMAV01010170">
    <property type="protein sequence ID" value="GFY55069.1"/>
    <property type="molecule type" value="Genomic_DNA"/>
</dbReference>
<reference evidence="1" key="1">
    <citation type="submission" date="2020-08" db="EMBL/GenBank/DDBJ databases">
        <title>Multicomponent nature underlies the extraordinary mechanical properties of spider dragline silk.</title>
        <authorList>
            <person name="Kono N."/>
            <person name="Nakamura H."/>
            <person name="Mori M."/>
            <person name="Yoshida Y."/>
            <person name="Ohtoshi R."/>
            <person name="Malay A.D."/>
            <person name="Moran D.A.P."/>
            <person name="Tomita M."/>
            <person name="Numata K."/>
            <person name="Arakawa K."/>
        </authorList>
    </citation>
    <scope>NUCLEOTIDE SEQUENCE</scope>
</reference>
<gene>
    <name evidence="1" type="ORF">TNIN_146601</name>
</gene>
<keyword evidence="2" id="KW-1185">Reference proteome</keyword>
<proteinExistence type="predicted"/>
<protein>
    <submittedName>
        <fullName evidence="1">Uncharacterized protein</fullName>
    </submittedName>
</protein>
<evidence type="ECO:0000313" key="1">
    <source>
        <dbReference type="EMBL" id="GFY55069.1"/>
    </source>
</evidence>
<accession>A0A8X7C7I9</accession>
<organism evidence="1 2">
    <name type="scientific">Trichonephila inaurata madagascariensis</name>
    <dbReference type="NCBI Taxonomy" id="2747483"/>
    <lineage>
        <taxon>Eukaryota</taxon>
        <taxon>Metazoa</taxon>
        <taxon>Ecdysozoa</taxon>
        <taxon>Arthropoda</taxon>
        <taxon>Chelicerata</taxon>
        <taxon>Arachnida</taxon>
        <taxon>Araneae</taxon>
        <taxon>Araneomorphae</taxon>
        <taxon>Entelegynae</taxon>
        <taxon>Araneoidea</taxon>
        <taxon>Nephilidae</taxon>
        <taxon>Trichonephila</taxon>
        <taxon>Trichonephila inaurata</taxon>
    </lineage>
</organism>
<dbReference type="Proteomes" id="UP000886998">
    <property type="component" value="Unassembled WGS sequence"/>
</dbReference>
<dbReference type="AlphaFoldDB" id="A0A8X7C7I9"/>
<name>A0A8X7C7I9_9ARAC</name>
<evidence type="ECO:0000313" key="2">
    <source>
        <dbReference type="Proteomes" id="UP000886998"/>
    </source>
</evidence>
<comment type="caution">
    <text evidence="1">The sequence shown here is derived from an EMBL/GenBank/DDBJ whole genome shotgun (WGS) entry which is preliminary data.</text>
</comment>
<sequence>MSSSGTVESRTSEIAACEKLRDTVTGISAFKSLLDESLASSPTHRNSFSEIYRMSTQAMAMKKGGNEFLASIAGCFLAVGYGKLFPAFHQLLGIPLSSEVFKDLRLPDGSPLKRSIRWLKKVKVLELSNEVPEFSQTPLVRSQKSSLGWFRNDSGLNKHSVEEAREPCFHHRESSRSSWCEVASL</sequence>